<dbReference type="EMBL" id="CP097770">
    <property type="protein sequence ID" value="URJ51279.1"/>
    <property type="molecule type" value="Genomic_DNA"/>
</dbReference>
<dbReference type="InterPro" id="IPR002347">
    <property type="entry name" value="SDR_fam"/>
</dbReference>
<dbReference type="InterPro" id="IPR036291">
    <property type="entry name" value="NAD(P)-bd_dom_sf"/>
</dbReference>
<evidence type="ECO:0000313" key="5">
    <source>
        <dbReference type="Proteomes" id="UP001055784"/>
    </source>
</evidence>
<keyword evidence="2" id="KW-0560">Oxidoreductase</keyword>
<organism evidence="4 5">
    <name type="scientific">Paenibacillus polymyxa</name>
    <name type="common">Bacillus polymyxa</name>
    <dbReference type="NCBI Taxonomy" id="1406"/>
    <lineage>
        <taxon>Bacteria</taxon>
        <taxon>Bacillati</taxon>
        <taxon>Bacillota</taxon>
        <taxon>Bacilli</taxon>
        <taxon>Bacillales</taxon>
        <taxon>Paenibacillaceae</taxon>
        <taxon>Paenibacillus</taxon>
    </lineage>
</organism>
<evidence type="ECO:0000256" key="1">
    <source>
        <dbReference type="ARBA" id="ARBA00006484"/>
    </source>
</evidence>
<dbReference type="FunFam" id="3.40.50.720:FF:000084">
    <property type="entry name" value="Short-chain dehydrogenase reductase"/>
    <property type="match status" value="1"/>
</dbReference>
<dbReference type="Proteomes" id="UP001055784">
    <property type="component" value="Chromosome"/>
</dbReference>
<reference evidence="4" key="1">
    <citation type="submission" date="2022-11" db="EMBL/GenBank/DDBJ databases">
        <authorList>
            <person name="Vasilchenko N.G."/>
            <person name="Prazdnova E.V."/>
            <person name="Gorovtsov A.V."/>
            <person name="Chistyakov V.A."/>
            <person name="Pak M.L."/>
        </authorList>
    </citation>
    <scope>NUCLEOTIDE SEQUENCE</scope>
    <source>
        <strain evidence="4">R 4.5</strain>
    </source>
</reference>
<protein>
    <submittedName>
        <fullName evidence="4">SDR family NAD(P)-dependent oxidoreductase</fullName>
    </submittedName>
</protein>
<evidence type="ECO:0000256" key="2">
    <source>
        <dbReference type="ARBA" id="ARBA00023002"/>
    </source>
</evidence>
<dbReference type="RefSeq" id="WP_061828465.1">
    <property type="nucleotide sequence ID" value="NZ_CP015423.1"/>
</dbReference>
<dbReference type="Gene3D" id="3.40.50.720">
    <property type="entry name" value="NAD(P)-binding Rossmann-like Domain"/>
    <property type="match status" value="1"/>
</dbReference>
<sequence>MREFKDKIAVVTGAASGIGRAIADRCVNEGMKVVLADIEEEALLRAEKQLKDMGAETLSVVTDISKEADIRALAQKTVQTFGAVHLLFNNAGVDAGTGCLLWENTVADWQWVINVNIWGILFATEVFVPIMLKQKTACHIVNTASIAGLLSGPGNGIYSASKHAVLSLSETLHQELRLIGSNVGVSVVCPGFVRTQIMDAERNRPTELSKQTGLGNLPPERQVINQLARKAVQNGILPEDVANQMFEGIKKGQLYIITEPKFKPAIRQHMENVLNESNPTPSQMQLVRNLL</sequence>
<dbReference type="AlphaFoldDB" id="A0A1D7MDT9"/>
<evidence type="ECO:0000313" key="4">
    <source>
        <dbReference type="EMBL" id="URJ51279.1"/>
    </source>
</evidence>
<dbReference type="NCBIfam" id="NF004843">
    <property type="entry name" value="PRK06194.1"/>
    <property type="match status" value="1"/>
</dbReference>
<dbReference type="PRINTS" id="PR00080">
    <property type="entry name" value="SDRFAMILY"/>
</dbReference>
<dbReference type="PRINTS" id="PR00081">
    <property type="entry name" value="GDHRDH"/>
</dbReference>
<name>A0A1D7MDT9_PAEPO</name>
<evidence type="ECO:0000256" key="3">
    <source>
        <dbReference type="RuleBase" id="RU000363"/>
    </source>
</evidence>
<dbReference type="GO" id="GO:0008206">
    <property type="term" value="P:bile acid metabolic process"/>
    <property type="evidence" value="ECO:0007669"/>
    <property type="project" value="UniProtKB-ARBA"/>
</dbReference>
<dbReference type="PANTHER" id="PTHR43391">
    <property type="entry name" value="RETINOL DEHYDROGENASE-RELATED"/>
    <property type="match status" value="1"/>
</dbReference>
<comment type="similarity">
    <text evidence="1 3">Belongs to the short-chain dehydrogenases/reductases (SDR) family.</text>
</comment>
<dbReference type="GO" id="GO:0016491">
    <property type="term" value="F:oxidoreductase activity"/>
    <property type="evidence" value="ECO:0007669"/>
    <property type="project" value="UniProtKB-KW"/>
</dbReference>
<dbReference type="CDD" id="cd05233">
    <property type="entry name" value="SDR_c"/>
    <property type="match status" value="1"/>
</dbReference>
<accession>A0A1D7MDT9</accession>
<gene>
    <name evidence="4" type="ORF">MF626_000686</name>
</gene>
<dbReference type="Pfam" id="PF00106">
    <property type="entry name" value="adh_short"/>
    <property type="match status" value="1"/>
</dbReference>
<dbReference type="SUPFAM" id="SSF51735">
    <property type="entry name" value="NAD(P)-binding Rossmann-fold domains"/>
    <property type="match status" value="1"/>
</dbReference>
<proteinExistence type="inferred from homology"/>
<dbReference type="PANTHER" id="PTHR43391:SF26">
    <property type="entry name" value="BLL7251 PROTEIN"/>
    <property type="match status" value="1"/>
</dbReference>
<dbReference type="PROSITE" id="PS00061">
    <property type="entry name" value="ADH_SHORT"/>
    <property type="match status" value="1"/>
</dbReference>
<dbReference type="InterPro" id="IPR020904">
    <property type="entry name" value="Sc_DH/Rdtase_CS"/>
</dbReference>